<dbReference type="EMBL" id="JAVDPF010000002">
    <property type="protein sequence ID" value="KAL1885668.1"/>
    <property type="molecule type" value="Genomic_DNA"/>
</dbReference>
<organism evidence="2 3">
    <name type="scientific">Paecilomyces lecythidis</name>
    <dbReference type="NCBI Taxonomy" id="3004212"/>
    <lineage>
        <taxon>Eukaryota</taxon>
        <taxon>Fungi</taxon>
        <taxon>Dikarya</taxon>
        <taxon>Ascomycota</taxon>
        <taxon>Pezizomycotina</taxon>
        <taxon>Eurotiomycetes</taxon>
        <taxon>Eurotiomycetidae</taxon>
        <taxon>Eurotiales</taxon>
        <taxon>Thermoascaceae</taxon>
        <taxon>Paecilomyces</taxon>
    </lineage>
</organism>
<protein>
    <submittedName>
        <fullName evidence="2">Accessory factor associated with RNA polymerase II</fullName>
    </submittedName>
</protein>
<reference evidence="2 3" key="1">
    <citation type="journal article" date="2024" name="IMA Fungus">
        <title>IMA Genome - F19 : A genome assembly and annotation guide to empower mycologists, including annotated draft genome sequences of Ceratocystis pirilliformis, Diaporthe australafricana, Fusarium ophioides, Paecilomyces lecythidis, and Sporothrix stenoceras.</title>
        <authorList>
            <person name="Aylward J."/>
            <person name="Wilson A.M."/>
            <person name="Visagie C.M."/>
            <person name="Spraker J."/>
            <person name="Barnes I."/>
            <person name="Buitendag C."/>
            <person name="Ceriani C."/>
            <person name="Del Mar Angel L."/>
            <person name="du Plessis D."/>
            <person name="Fuchs T."/>
            <person name="Gasser K."/>
            <person name="Kramer D."/>
            <person name="Li W."/>
            <person name="Munsamy K."/>
            <person name="Piso A."/>
            <person name="Price J.L."/>
            <person name="Sonnekus B."/>
            <person name="Thomas C."/>
            <person name="van der Nest A."/>
            <person name="van Dijk A."/>
            <person name="van Heerden A."/>
            <person name="van Vuuren N."/>
            <person name="Yilmaz N."/>
            <person name="Duong T.A."/>
            <person name="van der Merwe N.A."/>
            <person name="Wingfield M.J."/>
            <person name="Wingfield B.D."/>
        </authorList>
    </citation>
    <scope>NUCLEOTIDE SEQUENCE [LARGE SCALE GENOMIC DNA]</scope>
    <source>
        <strain evidence="2 3">CMW 18167</strain>
    </source>
</reference>
<accession>A0ABR3YBI9</accession>
<sequence length="269" mass="30617">MVYNITDQETQPTVWNHLNGSSDEILDRYCVSELCKGWPVYRDASEWRNFRDLFADKGAFVFTTWSGGLPIDDFIDVSKKGRAAGDFIMHRENGTLVDLNPVTNRAVGKMKVTITQRFTVPNPSSSNINGINGDNTNTEANTTTFDVECDCRFIFFCKKTISGSAPDHRAEWKIQYNKNFYEKDRLVPVDGRGDSIPLFSQRELEKFPEGYRYLGLAQEKYGGHAVLRNLPTMRDDEAFRGLTRAMEMWLRAERVGEVLGIPGELGVEF</sequence>
<dbReference type="Proteomes" id="UP001583193">
    <property type="component" value="Unassembled WGS sequence"/>
</dbReference>
<proteinExistence type="predicted"/>
<dbReference type="InterPro" id="IPR032710">
    <property type="entry name" value="NTF2-like_dom_sf"/>
</dbReference>
<evidence type="ECO:0000313" key="2">
    <source>
        <dbReference type="EMBL" id="KAL1885668.1"/>
    </source>
</evidence>
<dbReference type="InterPro" id="IPR037401">
    <property type="entry name" value="SnoaL-like"/>
</dbReference>
<feature type="domain" description="SnoaL-like" evidence="1">
    <location>
        <begin position="24"/>
        <end position="125"/>
    </location>
</feature>
<dbReference type="Pfam" id="PF13577">
    <property type="entry name" value="SnoaL_4"/>
    <property type="match status" value="1"/>
</dbReference>
<name>A0ABR3YBI9_9EURO</name>
<evidence type="ECO:0000313" key="3">
    <source>
        <dbReference type="Proteomes" id="UP001583193"/>
    </source>
</evidence>
<gene>
    <name evidence="2" type="primary">CDC73_2</name>
    <name evidence="2" type="ORF">Plec18167_001163</name>
</gene>
<keyword evidence="3" id="KW-1185">Reference proteome</keyword>
<comment type="caution">
    <text evidence="2">The sequence shown here is derived from an EMBL/GenBank/DDBJ whole genome shotgun (WGS) entry which is preliminary data.</text>
</comment>
<evidence type="ECO:0000259" key="1">
    <source>
        <dbReference type="Pfam" id="PF13577"/>
    </source>
</evidence>
<dbReference type="SUPFAM" id="SSF54427">
    <property type="entry name" value="NTF2-like"/>
    <property type="match status" value="1"/>
</dbReference>